<proteinExistence type="predicted"/>
<feature type="compositionally biased region" description="Low complexity" evidence="1">
    <location>
        <begin position="139"/>
        <end position="160"/>
    </location>
</feature>
<dbReference type="SUPFAM" id="SSF54236">
    <property type="entry name" value="Ubiquitin-like"/>
    <property type="match status" value="1"/>
</dbReference>
<dbReference type="Gene3D" id="3.10.20.90">
    <property type="entry name" value="Phosphatidylinositol 3-kinase Catalytic Subunit, Chain A, domain 1"/>
    <property type="match status" value="1"/>
</dbReference>
<feature type="transmembrane region" description="Helical" evidence="2">
    <location>
        <begin position="270"/>
        <end position="286"/>
    </location>
</feature>
<gene>
    <name evidence="3" type="ORF">CONCODRAFT_68922</name>
</gene>
<dbReference type="Proteomes" id="UP000070444">
    <property type="component" value="Unassembled WGS sequence"/>
</dbReference>
<evidence type="ECO:0000313" key="3">
    <source>
        <dbReference type="EMBL" id="KXN72513.1"/>
    </source>
</evidence>
<dbReference type="PANTHER" id="PTHR12943">
    <property type="entry name" value="HOMOCYSTEINE-RESPONSIVE ENDOPLASMIC RETICULUM-RESIDENT UNIQUITIN-LIKE DOMAIN HERPUD PROTEIN FAMILY MEMBER"/>
    <property type="match status" value="1"/>
</dbReference>
<keyword evidence="2" id="KW-0812">Transmembrane</keyword>
<dbReference type="InterPro" id="IPR039751">
    <property type="entry name" value="HERPUD1/2"/>
</dbReference>
<feature type="compositionally biased region" description="Polar residues" evidence="1">
    <location>
        <begin position="103"/>
        <end position="138"/>
    </location>
</feature>
<keyword evidence="4" id="KW-1185">Reference proteome</keyword>
<dbReference type="GO" id="GO:0030968">
    <property type="term" value="P:endoplasmic reticulum unfolded protein response"/>
    <property type="evidence" value="ECO:0007669"/>
    <property type="project" value="TreeGrafter"/>
</dbReference>
<dbReference type="AlphaFoldDB" id="A0A137PC10"/>
<keyword evidence="2" id="KW-1133">Transmembrane helix</keyword>
<keyword evidence="2" id="KW-0472">Membrane</keyword>
<protein>
    <recommendedName>
        <fullName evidence="5">Ubiquitin-like domain-containing protein</fullName>
    </recommendedName>
</protein>
<organism evidence="3 4">
    <name type="scientific">Conidiobolus coronatus (strain ATCC 28846 / CBS 209.66 / NRRL 28638)</name>
    <name type="common">Delacroixia coronata</name>
    <dbReference type="NCBI Taxonomy" id="796925"/>
    <lineage>
        <taxon>Eukaryota</taxon>
        <taxon>Fungi</taxon>
        <taxon>Fungi incertae sedis</taxon>
        <taxon>Zoopagomycota</taxon>
        <taxon>Entomophthoromycotina</taxon>
        <taxon>Entomophthoromycetes</taxon>
        <taxon>Entomophthorales</taxon>
        <taxon>Ancylistaceae</taxon>
        <taxon>Conidiobolus</taxon>
    </lineage>
</organism>
<evidence type="ECO:0008006" key="5">
    <source>
        <dbReference type="Google" id="ProtNLM"/>
    </source>
</evidence>
<dbReference type="PANTHER" id="PTHR12943:SF27">
    <property type="entry name" value="HOMOCYSTEINE-INDUCED ENDOPLASMIC RETICULUM PROTEIN, ISOFORM A"/>
    <property type="match status" value="1"/>
</dbReference>
<evidence type="ECO:0000313" key="4">
    <source>
        <dbReference type="Proteomes" id="UP000070444"/>
    </source>
</evidence>
<feature type="transmembrane region" description="Helical" evidence="2">
    <location>
        <begin position="243"/>
        <end position="264"/>
    </location>
</feature>
<dbReference type="InterPro" id="IPR029071">
    <property type="entry name" value="Ubiquitin-like_domsf"/>
</dbReference>
<feature type="region of interest" description="Disordered" evidence="1">
    <location>
        <begin position="103"/>
        <end position="161"/>
    </location>
</feature>
<reference evidence="3 4" key="1">
    <citation type="journal article" date="2015" name="Genome Biol. Evol.">
        <title>Phylogenomic analyses indicate that early fungi evolved digesting cell walls of algal ancestors of land plants.</title>
        <authorList>
            <person name="Chang Y."/>
            <person name="Wang S."/>
            <person name="Sekimoto S."/>
            <person name="Aerts A.L."/>
            <person name="Choi C."/>
            <person name="Clum A."/>
            <person name="LaButti K.M."/>
            <person name="Lindquist E.A."/>
            <person name="Yee Ngan C."/>
            <person name="Ohm R.A."/>
            <person name="Salamov A.A."/>
            <person name="Grigoriev I.V."/>
            <person name="Spatafora J.W."/>
            <person name="Berbee M.L."/>
        </authorList>
    </citation>
    <scope>NUCLEOTIDE SEQUENCE [LARGE SCALE GENOMIC DNA]</scope>
    <source>
        <strain evidence="3 4">NRRL 28638</strain>
    </source>
</reference>
<evidence type="ECO:0000256" key="2">
    <source>
        <dbReference type="SAM" id="Phobius"/>
    </source>
</evidence>
<sequence>MSASYNLEIRSPYNILQKLPNSSSSDLLNKFEVTVSGFETIQILEDRIKSLLSEEYNPNSIRLIYLGKVLTKEEKFVNLFEKLNNFDGAIVFHLVVGYKTPKNSGSNLEQNLTDSTGTSTSHVSAPEVQSSASSEAIQNQSTPQETNTTPENTTNTTNTTIEDHHATDYLYFNIVKHEGELYLSPVRSHLSSIDGVQGIHSPLPQTPTTVTDQPTMQRLRELIRELINQRLGRDQARPIGERLFMGVWALIQSFFISSILTGAFGIEDDLIANLVSLLIFAVLMGLRMNAFSSYFNAGTDYIQSYLPDLTQEPTSILGKAFRFVYLFFATLIPERANAGGNNFDEF</sequence>
<name>A0A137PC10_CONC2</name>
<evidence type="ECO:0000256" key="1">
    <source>
        <dbReference type="SAM" id="MobiDB-lite"/>
    </source>
</evidence>
<accession>A0A137PC10</accession>
<dbReference type="EMBL" id="KQ964451">
    <property type="protein sequence ID" value="KXN72513.1"/>
    <property type="molecule type" value="Genomic_DNA"/>
</dbReference>